<name>A0A0E9VTD7_ANGAN</name>
<dbReference type="AlphaFoldDB" id="A0A0E9VTD7"/>
<proteinExistence type="predicted"/>
<dbReference type="EMBL" id="GBXM01027188">
    <property type="protein sequence ID" value="JAH81389.1"/>
    <property type="molecule type" value="Transcribed_RNA"/>
</dbReference>
<accession>A0A0E9VTD7</accession>
<reference evidence="1" key="1">
    <citation type="submission" date="2014-11" db="EMBL/GenBank/DDBJ databases">
        <authorList>
            <person name="Amaro Gonzalez C."/>
        </authorList>
    </citation>
    <scope>NUCLEOTIDE SEQUENCE</scope>
</reference>
<organism evidence="1">
    <name type="scientific">Anguilla anguilla</name>
    <name type="common">European freshwater eel</name>
    <name type="synonym">Muraena anguilla</name>
    <dbReference type="NCBI Taxonomy" id="7936"/>
    <lineage>
        <taxon>Eukaryota</taxon>
        <taxon>Metazoa</taxon>
        <taxon>Chordata</taxon>
        <taxon>Craniata</taxon>
        <taxon>Vertebrata</taxon>
        <taxon>Euteleostomi</taxon>
        <taxon>Actinopterygii</taxon>
        <taxon>Neopterygii</taxon>
        <taxon>Teleostei</taxon>
        <taxon>Anguilliformes</taxon>
        <taxon>Anguillidae</taxon>
        <taxon>Anguilla</taxon>
    </lineage>
</organism>
<sequence>MLSVLFNFHRTLNNTGGIKLCAPPQVGGSNVSLI</sequence>
<reference evidence="1" key="2">
    <citation type="journal article" date="2015" name="Fish Shellfish Immunol.">
        <title>Early steps in the European eel (Anguilla anguilla)-Vibrio vulnificus interaction in the gills: Role of the RtxA13 toxin.</title>
        <authorList>
            <person name="Callol A."/>
            <person name="Pajuelo D."/>
            <person name="Ebbesson L."/>
            <person name="Teles M."/>
            <person name="MacKenzie S."/>
            <person name="Amaro C."/>
        </authorList>
    </citation>
    <scope>NUCLEOTIDE SEQUENCE</scope>
</reference>
<evidence type="ECO:0000313" key="1">
    <source>
        <dbReference type="EMBL" id="JAH81389.1"/>
    </source>
</evidence>
<protein>
    <submittedName>
        <fullName evidence="1">Uncharacterized protein</fullName>
    </submittedName>
</protein>